<name>A0AA40ZZH8_9SPHN</name>
<dbReference type="PROSITE" id="PS50109">
    <property type="entry name" value="HIS_KIN"/>
    <property type="match status" value="1"/>
</dbReference>
<dbReference type="InterPro" id="IPR004358">
    <property type="entry name" value="Sig_transdc_His_kin-like_C"/>
</dbReference>
<feature type="domain" description="PAS" evidence="9">
    <location>
        <begin position="183"/>
        <end position="253"/>
    </location>
</feature>
<dbReference type="PRINTS" id="PR00344">
    <property type="entry name" value="BCTRLSENSOR"/>
</dbReference>
<evidence type="ECO:0000256" key="6">
    <source>
        <dbReference type="PROSITE-ProRule" id="PRU00169"/>
    </source>
</evidence>
<sequence length="843" mass="91514">MIATAHDPADIPAGFAAVLARSGEMGRLIAGHDWAATPLGPIATWPQSRLTAIAIALASSIPIATIWGPEGILIYNAGYAEFSGDRHPAMLGVPLVGVWPEAAAFNAQVIAEGLAGRTLAYRDQAMMLDRKGVPEQHWLDLDYTPIADESGRPAGILATVIDSSARMRDRQDREIALSAARESEARFRNVADHAPIVIWVTDTDGHCTYINSAWQVQTGQDVAQGLHFGWAEMLHPDDRPSAERAFREAMVGPRAFQTEYRLAQAQGGYHWVMASAVPRFDDDGAFLGMIGTVVDIDERRRAEATLRDVNAVLERRVMEALAERKLFADIIDSTGTLVQVLGFDHRYLAINRAAAEDFERIFGTRPQIGHHKAEAMADRPEILTVMRDYWTRALAGEEFSVIQALDDLTGTRHHYELRFSPLVSAEGTPIGAYQFATDVSERLAQQERLHDMEAQLRQSQKMEAVGQLTGGIAHDFNNLLQVVVGNLEMLDRFLPEGEHPRARRSATNAMTGARRAATLTQRLLAFSRRQPLAPQSVDARRLVDGLSDLLTRTLGEQVRLSVESAPDLWVTEADPNQLESAILNLAVNARDAMPHGGTLSITMRNATLDGQATMAAGPVPYPTDPGDYVAIDVSDTGTGMDRATLGRVFEPFFTTKEVGKGTGLGLSMVYGFAKQSGGQVQIESRPGEGTCVTLFLPRFQGEVTAPLDLPQVAAHPVRGSETILVVEDDADVRRYSTEALRELGYDVIEAEDGASALALLDAPDASRIALLFSDVVLPGGMTGADLASAARSLHPELKVLFTTGYARDVIVHGGRLDAGVALITKPFDFADLAARIRAMLDGQ</sequence>
<keyword evidence="13" id="KW-1185">Reference proteome</keyword>
<evidence type="ECO:0000256" key="5">
    <source>
        <dbReference type="ARBA" id="ARBA00022777"/>
    </source>
</evidence>
<dbReference type="EMBL" id="JAFHKU010000123">
    <property type="protein sequence ID" value="MBN3557979.1"/>
    <property type="molecule type" value="Genomic_DNA"/>
</dbReference>
<dbReference type="EC" id="2.7.13.3" evidence="2"/>
<dbReference type="PROSITE" id="PS50110">
    <property type="entry name" value="RESPONSE_REGULATORY"/>
    <property type="match status" value="1"/>
</dbReference>
<dbReference type="Gene3D" id="1.10.287.130">
    <property type="match status" value="1"/>
</dbReference>
<proteinExistence type="predicted"/>
<dbReference type="InterPro" id="IPR003594">
    <property type="entry name" value="HATPase_dom"/>
</dbReference>
<gene>
    <name evidence="11" type="ORF">GGQ89_001889</name>
    <name evidence="12" type="ORF">JYA60_07040</name>
</gene>
<dbReference type="SMART" id="SM00091">
    <property type="entry name" value="PAS"/>
    <property type="match status" value="1"/>
</dbReference>
<keyword evidence="3 6" id="KW-0597">Phosphoprotein</keyword>
<dbReference type="PROSITE" id="PS50113">
    <property type="entry name" value="PAC"/>
    <property type="match status" value="1"/>
</dbReference>
<dbReference type="CDD" id="cd00082">
    <property type="entry name" value="HisKA"/>
    <property type="match status" value="1"/>
</dbReference>
<dbReference type="Proteomes" id="UP000584663">
    <property type="component" value="Unassembled WGS sequence"/>
</dbReference>
<comment type="caution">
    <text evidence="12">The sequence shown here is derived from an EMBL/GenBank/DDBJ whole genome shotgun (WGS) entry which is preliminary data.</text>
</comment>
<dbReference type="Gene3D" id="3.30.565.10">
    <property type="entry name" value="Histidine kinase-like ATPase, C-terminal domain"/>
    <property type="match status" value="1"/>
</dbReference>
<dbReference type="SMART" id="SM00388">
    <property type="entry name" value="HisKA"/>
    <property type="match status" value="1"/>
</dbReference>
<dbReference type="InterPro" id="IPR003661">
    <property type="entry name" value="HisK_dim/P_dom"/>
</dbReference>
<dbReference type="Pfam" id="PF08448">
    <property type="entry name" value="PAS_4"/>
    <property type="match status" value="2"/>
</dbReference>
<evidence type="ECO:0000313" key="13">
    <source>
        <dbReference type="Proteomes" id="UP000584663"/>
    </source>
</evidence>
<dbReference type="Pfam" id="PF00072">
    <property type="entry name" value="Response_reg"/>
    <property type="match status" value="1"/>
</dbReference>
<evidence type="ECO:0000259" key="9">
    <source>
        <dbReference type="PROSITE" id="PS50112"/>
    </source>
</evidence>
<dbReference type="Proteomes" id="UP000704529">
    <property type="component" value="Unassembled WGS sequence"/>
</dbReference>
<dbReference type="Pfam" id="PF00512">
    <property type="entry name" value="HisKA"/>
    <property type="match status" value="1"/>
</dbReference>
<dbReference type="Pfam" id="PF08447">
    <property type="entry name" value="PAS_3"/>
    <property type="match status" value="1"/>
</dbReference>
<dbReference type="PANTHER" id="PTHR43304:SF1">
    <property type="entry name" value="PAC DOMAIN-CONTAINING PROTEIN"/>
    <property type="match status" value="1"/>
</dbReference>
<dbReference type="SUPFAM" id="SSF55874">
    <property type="entry name" value="ATPase domain of HSP90 chaperone/DNA topoisomerase II/histidine kinase"/>
    <property type="match status" value="1"/>
</dbReference>
<dbReference type="InterPro" id="IPR013655">
    <property type="entry name" value="PAS_fold_3"/>
</dbReference>
<dbReference type="SMART" id="SM00387">
    <property type="entry name" value="HATPase_c"/>
    <property type="match status" value="1"/>
</dbReference>
<dbReference type="InterPro" id="IPR000014">
    <property type="entry name" value="PAS"/>
</dbReference>
<dbReference type="InterPro" id="IPR000700">
    <property type="entry name" value="PAS-assoc_C"/>
</dbReference>
<dbReference type="EMBL" id="JACHNX010000006">
    <property type="protein sequence ID" value="MBB4609667.1"/>
    <property type="molecule type" value="Genomic_DNA"/>
</dbReference>
<dbReference type="NCBIfam" id="TIGR00229">
    <property type="entry name" value="sensory_box"/>
    <property type="match status" value="1"/>
</dbReference>
<evidence type="ECO:0000259" key="7">
    <source>
        <dbReference type="PROSITE" id="PS50109"/>
    </source>
</evidence>
<dbReference type="CDD" id="cd18161">
    <property type="entry name" value="REC_hyHK_blue-like"/>
    <property type="match status" value="1"/>
</dbReference>
<dbReference type="InterPro" id="IPR001610">
    <property type="entry name" value="PAC"/>
</dbReference>
<dbReference type="PANTHER" id="PTHR43304">
    <property type="entry name" value="PHYTOCHROME-LIKE PROTEIN CPH1"/>
    <property type="match status" value="1"/>
</dbReference>
<dbReference type="Gene3D" id="3.40.50.2300">
    <property type="match status" value="1"/>
</dbReference>
<dbReference type="FunFam" id="3.30.450.20:FF:000099">
    <property type="entry name" value="Sensory box sensor histidine kinase"/>
    <property type="match status" value="1"/>
</dbReference>
<feature type="domain" description="PAC" evidence="10">
    <location>
        <begin position="256"/>
        <end position="308"/>
    </location>
</feature>
<dbReference type="InterPro" id="IPR052162">
    <property type="entry name" value="Sensor_kinase/Photoreceptor"/>
</dbReference>
<dbReference type="InterPro" id="IPR035965">
    <property type="entry name" value="PAS-like_dom_sf"/>
</dbReference>
<dbReference type="RefSeq" id="WP_184105573.1">
    <property type="nucleotide sequence ID" value="NZ_JACHNX010000006.1"/>
</dbReference>
<dbReference type="GO" id="GO:0000155">
    <property type="term" value="F:phosphorelay sensor kinase activity"/>
    <property type="evidence" value="ECO:0007669"/>
    <property type="project" value="InterPro"/>
</dbReference>
<feature type="domain" description="Histidine kinase" evidence="7">
    <location>
        <begin position="471"/>
        <end position="700"/>
    </location>
</feature>
<dbReference type="SUPFAM" id="SSF47384">
    <property type="entry name" value="Homodimeric domain of signal transducing histidine kinase"/>
    <property type="match status" value="1"/>
</dbReference>
<evidence type="ECO:0000313" key="11">
    <source>
        <dbReference type="EMBL" id="MBB4609667.1"/>
    </source>
</evidence>
<dbReference type="SMART" id="SM00086">
    <property type="entry name" value="PAC"/>
    <property type="match status" value="2"/>
</dbReference>
<keyword evidence="5" id="KW-0418">Kinase</keyword>
<dbReference type="PROSITE" id="PS50112">
    <property type="entry name" value="PAS"/>
    <property type="match status" value="1"/>
</dbReference>
<evidence type="ECO:0000256" key="3">
    <source>
        <dbReference type="ARBA" id="ARBA00022553"/>
    </source>
</evidence>
<dbReference type="SMART" id="SM00448">
    <property type="entry name" value="REC"/>
    <property type="match status" value="1"/>
</dbReference>
<dbReference type="CDD" id="cd00130">
    <property type="entry name" value="PAS"/>
    <property type="match status" value="1"/>
</dbReference>
<dbReference type="InterPro" id="IPR013656">
    <property type="entry name" value="PAS_4"/>
</dbReference>
<evidence type="ECO:0000256" key="4">
    <source>
        <dbReference type="ARBA" id="ARBA00022679"/>
    </source>
</evidence>
<feature type="domain" description="Response regulatory" evidence="8">
    <location>
        <begin position="722"/>
        <end position="840"/>
    </location>
</feature>
<dbReference type="SUPFAM" id="SSF52172">
    <property type="entry name" value="CheY-like"/>
    <property type="match status" value="1"/>
</dbReference>
<dbReference type="Pfam" id="PF02518">
    <property type="entry name" value="HATPase_c"/>
    <property type="match status" value="1"/>
</dbReference>
<protein>
    <recommendedName>
        <fullName evidence="2">histidine kinase</fullName>
        <ecNumber evidence="2">2.7.13.3</ecNumber>
    </recommendedName>
</protein>
<reference evidence="12" key="2">
    <citation type="submission" date="2021-01" db="EMBL/GenBank/DDBJ databases">
        <title>Genome Sequencing of Type Strains.</title>
        <authorList>
            <person name="Lemaire J.F."/>
            <person name="Inderbitzin P."/>
            <person name="Collins S.B."/>
            <person name="Wespe N."/>
            <person name="Knight-Connoni V."/>
        </authorList>
    </citation>
    <scope>NUCLEOTIDE SEQUENCE</scope>
    <source>
        <strain evidence="12">DSM 14562</strain>
    </source>
</reference>
<evidence type="ECO:0000259" key="8">
    <source>
        <dbReference type="PROSITE" id="PS50110"/>
    </source>
</evidence>
<feature type="modified residue" description="4-aspartylphosphate" evidence="6">
    <location>
        <position position="774"/>
    </location>
</feature>
<keyword evidence="4" id="KW-0808">Transferase</keyword>
<organism evidence="12 14">
    <name type="scientific">Sphingomonas yabuuchiae</name>
    <dbReference type="NCBI Taxonomy" id="172044"/>
    <lineage>
        <taxon>Bacteria</taxon>
        <taxon>Pseudomonadati</taxon>
        <taxon>Pseudomonadota</taxon>
        <taxon>Alphaproteobacteria</taxon>
        <taxon>Sphingomonadales</taxon>
        <taxon>Sphingomonadaceae</taxon>
        <taxon>Sphingomonas</taxon>
    </lineage>
</organism>
<dbReference type="InterPro" id="IPR036097">
    <property type="entry name" value="HisK_dim/P_sf"/>
</dbReference>
<dbReference type="InterPro" id="IPR001789">
    <property type="entry name" value="Sig_transdc_resp-reg_receiver"/>
</dbReference>
<reference evidence="11 13" key="1">
    <citation type="submission" date="2020-08" db="EMBL/GenBank/DDBJ databases">
        <title>Genomic Encyclopedia of Type Strains, Phase IV (KMG-IV): sequencing the most valuable type-strain genomes for metagenomic binning, comparative biology and taxonomic classification.</title>
        <authorList>
            <person name="Goeker M."/>
        </authorList>
    </citation>
    <scope>NUCLEOTIDE SEQUENCE [LARGE SCALE GENOMIC DNA]</scope>
    <source>
        <strain evidence="11 13">DSM 14562</strain>
    </source>
</reference>
<dbReference type="AlphaFoldDB" id="A0AA40ZZH8"/>
<evidence type="ECO:0000313" key="14">
    <source>
        <dbReference type="Proteomes" id="UP000704529"/>
    </source>
</evidence>
<accession>A0AA40ZZH8</accession>
<dbReference type="InterPro" id="IPR005467">
    <property type="entry name" value="His_kinase_dom"/>
</dbReference>
<comment type="catalytic activity">
    <reaction evidence="1">
        <text>ATP + protein L-histidine = ADP + protein N-phospho-L-histidine.</text>
        <dbReference type="EC" id="2.7.13.3"/>
    </reaction>
</comment>
<dbReference type="Gene3D" id="3.30.450.20">
    <property type="entry name" value="PAS domain"/>
    <property type="match status" value="3"/>
</dbReference>
<dbReference type="InterPro" id="IPR036890">
    <property type="entry name" value="HATPase_C_sf"/>
</dbReference>
<evidence type="ECO:0000259" key="10">
    <source>
        <dbReference type="PROSITE" id="PS50113"/>
    </source>
</evidence>
<evidence type="ECO:0000313" key="12">
    <source>
        <dbReference type="EMBL" id="MBN3557979.1"/>
    </source>
</evidence>
<evidence type="ECO:0000256" key="2">
    <source>
        <dbReference type="ARBA" id="ARBA00012438"/>
    </source>
</evidence>
<dbReference type="SUPFAM" id="SSF55785">
    <property type="entry name" value="PYP-like sensor domain (PAS domain)"/>
    <property type="match status" value="3"/>
</dbReference>
<evidence type="ECO:0000256" key="1">
    <source>
        <dbReference type="ARBA" id="ARBA00000085"/>
    </source>
</evidence>
<dbReference type="InterPro" id="IPR011006">
    <property type="entry name" value="CheY-like_superfamily"/>
</dbReference>